<accession>A0A9D4LS79</accession>
<proteinExistence type="predicted"/>
<comment type="caution">
    <text evidence="1">The sequence shown here is derived from an EMBL/GenBank/DDBJ whole genome shotgun (WGS) entry which is preliminary data.</text>
</comment>
<organism evidence="1 2">
    <name type="scientific">Dreissena polymorpha</name>
    <name type="common">Zebra mussel</name>
    <name type="synonym">Mytilus polymorpha</name>
    <dbReference type="NCBI Taxonomy" id="45954"/>
    <lineage>
        <taxon>Eukaryota</taxon>
        <taxon>Metazoa</taxon>
        <taxon>Spiralia</taxon>
        <taxon>Lophotrochozoa</taxon>
        <taxon>Mollusca</taxon>
        <taxon>Bivalvia</taxon>
        <taxon>Autobranchia</taxon>
        <taxon>Heteroconchia</taxon>
        <taxon>Euheterodonta</taxon>
        <taxon>Imparidentia</taxon>
        <taxon>Neoheterodontei</taxon>
        <taxon>Myida</taxon>
        <taxon>Dreissenoidea</taxon>
        <taxon>Dreissenidae</taxon>
        <taxon>Dreissena</taxon>
    </lineage>
</organism>
<reference evidence="1" key="2">
    <citation type="submission" date="2020-11" db="EMBL/GenBank/DDBJ databases">
        <authorList>
            <person name="McCartney M.A."/>
            <person name="Auch B."/>
            <person name="Kono T."/>
            <person name="Mallez S."/>
            <person name="Becker A."/>
            <person name="Gohl D.M."/>
            <person name="Silverstein K.A.T."/>
            <person name="Koren S."/>
            <person name="Bechman K.B."/>
            <person name="Herman A."/>
            <person name="Abrahante J.E."/>
            <person name="Garbe J."/>
        </authorList>
    </citation>
    <scope>NUCLEOTIDE SEQUENCE</scope>
    <source>
        <strain evidence="1">Duluth1</strain>
        <tissue evidence="1">Whole animal</tissue>
    </source>
</reference>
<protein>
    <submittedName>
        <fullName evidence="1">Uncharacterized protein</fullName>
    </submittedName>
</protein>
<evidence type="ECO:0000313" key="2">
    <source>
        <dbReference type="Proteomes" id="UP000828390"/>
    </source>
</evidence>
<gene>
    <name evidence="1" type="ORF">DPMN_026716</name>
</gene>
<reference evidence="1" key="1">
    <citation type="journal article" date="2019" name="bioRxiv">
        <title>The Genome of the Zebra Mussel, Dreissena polymorpha: A Resource for Invasive Species Research.</title>
        <authorList>
            <person name="McCartney M.A."/>
            <person name="Auch B."/>
            <person name="Kono T."/>
            <person name="Mallez S."/>
            <person name="Zhang Y."/>
            <person name="Obille A."/>
            <person name="Becker A."/>
            <person name="Abrahante J.E."/>
            <person name="Garbe J."/>
            <person name="Badalamenti J.P."/>
            <person name="Herman A."/>
            <person name="Mangelson H."/>
            <person name="Liachko I."/>
            <person name="Sullivan S."/>
            <person name="Sone E.D."/>
            <person name="Koren S."/>
            <person name="Silverstein K.A.T."/>
            <person name="Beckman K.B."/>
            <person name="Gohl D.M."/>
        </authorList>
    </citation>
    <scope>NUCLEOTIDE SEQUENCE</scope>
    <source>
        <strain evidence="1">Duluth1</strain>
        <tissue evidence="1">Whole animal</tissue>
    </source>
</reference>
<name>A0A9D4LS79_DREPO</name>
<keyword evidence="2" id="KW-1185">Reference proteome</keyword>
<dbReference type="EMBL" id="JAIWYP010000002">
    <property type="protein sequence ID" value="KAH3863723.1"/>
    <property type="molecule type" value="Genomic_DNA"/>
</dbReference>
<evidence type="ECO:0000313" key="1">
    <source>
        <dbReference type="EMBL" id="KAH3863723.1"/>
    </source>
</evidence>
<dbReference type="Proteomes" id="UP000828390">
    <property type="component" value="Unassembled WGS sequence"/>
</dbReference>
<sequence length="50" mass="5584">MGILHDTTTPAAPIVADPWSSGNTLASQSRDGWFDAPLHLTYLLVFRMRR</sequence>
<dbReference type="AlphaFoldDB" id="A0A9D4LS79"/>